<dbReference type="InterPro" id="IPR009078">
    <property type="entry name" value="Ferritin-like_SF"/>
</dbReference>
<sequence>MSHSNRQELQALTKIVRATQGADFGSALQTSLSRRRFFLAGGATISFGALLAACGASESTGIARIGDSVPDNALADIEVTDVVLLRTATSLEYNAIYVYEAVASAGILSGDAATLAARFLSDHRAHAEATSSLTEQLGGTAFTQPNPRLQTIYVEPALKLIVGDTGSGIEPTADPVADVLALAYALETIAGSTYQAYIPKLSDPALRGSAIGIGEQEARHAALIGSLLNPDRLVSSFGLSIAAQYREDTDVPALAYAVPTSFGTLSPAPVILGAANESGTRTTVNLETPSLNSLIYED</sequence>
<dbReference type="CDD" id="cd00657">
    <property type="entry name" value="Ferritin_like"/>
    <property type="match status" value="1"/>
</dbReference>
<evidence type="ECO:0000313" key="5">
    <source>
        <dbReference type="EMBL" id="CAB5044068.1"/>
    </source>
</evidence>
<evidence type="ECO:0000313" key="3">
    <source>
        <dbReference type="EMBL" id="CAB4626507.1"/>
    </source>
</evidence>
<dbReference type="EMBL" id="CAEZZV010000020">
    <property type="protein sequence ID" value="CAB4771130.1"/>
    <property type="molecule type" value="Genomic_DNA"/>
</dbReference>
<dbReference type="EMBL" id="CAEZVL010000043">
    <property type="protein sequence ID" value="CAB4626507.1"/>
    <property type="molecule type" value="Genomic_DNA"/>
</dbReference>
<evidence type="ECO:0000313" key="2">
    <source>
        <dbReference type="EMBL" id="CAB4601281.1"/>
    </source>
</evidence>
<dbReference type="EMBL" id="CAFBQJ010000004">
    <property type="protein sequence ID" value="CAB5044068.1"/>
    <property type="molecule type" value="Genomic_DNA"/>
</dbReference>
<dbReference type="InterPro" id="IPR012347">
    <property type="entry name" value="Ferritin-like"/>
</dbReference>
<name>A0A6J6VG50_9ZZZZ</name>
<accession>A0A6J6VG50</accession>
<dbReference type="EMBL" id="CAEZSL010000008">
    <property type="protein sequence ID" value="CAB4533037.1"/>
    <property type="molecule type" value="Genomic_DNA"/>
</dbReference>
<dbReference type="Pfam" id="PF13668">
    <property type="entry name" value="Ferritin_2"/>
    <property type="match status" value="1"/>
</dbReference>
<organism evidence="4">
    <name type="scientific">freshwater metagenome</name>
    <dbReference type="NCBI Taxonomy" id="449393"/>
    <lineage>
        <taxon>unclassified sequences</taxon>
        <taxon>metagenomes</taxon>
        <taxon>ecological metagenomes</taxon>
    </lineage>
</organism>
<dbReference type="EMBL" id="CAEZUK010000105">
    <property type="protein sequence ID" value="CAB4601281.1"/>
    <property type="molecule type" value="Genomic_DNA"/>
</dbReference>
<evidence type="ECO:0000313" key="4">
    <source>
        <dbReference type="EMBL" id="CAB4771130.1"/>
    </source>
</evidence>
<reference evidence="4" key="1">
    <citation type="submission" date="2020-05" db="EMBL/GenBank/DDBJ databases">
        <authorList>
            <person name="Chiriac C."/>
            <person name="Salcher M."/>
            <person name="Ghai R."/>
            <person name="Kavagutti S V."/>
        </authorList>
    </citation>
    <scope>NUCLEOTIDE SEQUENCE</scope>
</reference>
<dbReference type="AlphaFoldDB" id="A0A6J6VG50"/>
<dbReference type="Gene3D" id="1.20.1260.10">
    <property type="match status" value="1"/>
</dbReference>
<proteinExistence type="predicted"/>
<dbReference type="SUPFAM" id="SSF47240">
    <property type="entry name" value="Ferritin-like"/>
    <property type="match status" value="1"/>
</dbReference>
<evidence type="ECO:0000313" key="1">
    <source>
        <dbReference type="EMBL" id="CAB4533037.1"/>
    </source>
</evidence>
<protein>
    <submittedName>
        <fullName evidence="4">Unannotated protein</fullName>
    </submittedName>
</protein>
<gene>
    <name evidence="1" type="ORF">UFOPK1421_00125</name>
    <name evidence="2" type="ORF">UFOPK1820_00749</name>
    <name evidence="3" type="ORF">UFOPK1960_00421</name>
    <name evidence="4" type="ORF">UFOPK2921_00265</name>
    <name evidence="5" type="ORF">UFOPK4275_00054</name>
</gene>